<dbReference type="Proteomes" id="UP001237642">
    <property type="component" value="Unassembled WGS sequence"/>
</dbReference>
<evidence type="ECO:0000313" key="2">
    <source>
        <dbReference type="EMBL" id="KAK1373088.1"/>
    </source>
</evidence>
<dbReference type="Pfam" id="PF13966">
    <property type="entry name" value="zf-RVT"/>
    <property type="match status" value="1"/>
</dbReference>
<evidence type="ECO:0000313" key="3">
    <source>
        <dbReference type="Proteomes" id="UP001237642"/>
    </source>
</evidence>
<dbReference type="InterPro" id="IPR026960">
    <property type="entry name" value="RVT-Znf"/>
</dbReference>
<evidence type="ECO:0000259" key="1">
    <source>
        <dbReference type="Pfam" id="PF13966"/>
    </source>
</evidence>
<gene>
    <name evidence="2" type="ORF">POM88_029281</name>
</gene>
<reference evidence="2" key="1">
    <citation type="submission" date="2023-02" db="EMBL/GenBank/DDBJ databases">
        <title>Genome of toxic invasive species Heracleum sosnowskyi carries increased number of genes despite the absence of recent whole-genome duplications.</title>
        <authorList>
            <person name="Schelkunov M."/>
            <person name="Shtratnikova V."/>
            <person name="Makarenko M."/>
            <person name="Klepikova A."/>
            <person name="Omelchenko D."/>
            <person name="Novikova G."/>
            <person name="Obukhova E."/>
            <person name="Bogdanov V."/>
            <person name="Penin A."/>
            <person name="Logacheva M."/>
        </authorList>
    </citation>
    <scope>NUCLEOTIDE SEQUENCE</scope>
    <source>
        <strain evidence="2">Hsosn_3</strain>
        <tissue evidence="2">Leaf</tissue>
    </source>
</reference>
<protein>
    <recommendedName>
        <fullName evidence="1">Reverse transcriptase zinc-binding domain-containing protein</fullName>
    </recommendedName>
</protein>
<sequence>MRTWHIWNSIRFKLPKVPWHQFVWHKLNITRYAHCEWLACHGRLSTFHRLALFGIDIMPHYLLCAGGIETLDHLLVSCLYSSFILHKLVNMVHDTSTAGFPTWLGLLTAWGNNGIAIHRNLLLLMAQIFCYHIWRERNARLHGKRLSRPEHFVRRDYH</sequence>
<comment type="caution">
    <text evidence="2">The sequence shown here is derived from an EMBL/GenBank/DDBJ whole genome shotgun (WGS) entry which is preliminary data.</text>
</comment>
<dbReference type="EMBL" id="JAUIZM010000007">
    <property type="protein sequence ID" value="KAK1373088.1"/>
    <property type="molecule type" value="Genomic_DNA"/>
</dbReference>
<proteinExistence type="predicted"/>
<dbReference type="AlphaFoldDB" id="A0AAD8HUF3"/>
<name>A0AAD8HUF3_9APIA</name>
<accession>A0AAD8HUF3</accession>
<keyword evidence="3" id="KW-1185">Reference proteome</keyword>
<reference evidence="2" key="2">
    <citation type="submission" date="2023-05" db="EMBL/GenBank/DDBJ databases">
        <authorList>
            <person name="Schelkunov M.I."/>
        </authorList>
    </citation>
    <scope>NUCLEOTIDE SEQUENCE</scope>
    <source>
        <strain evidence="2">Hsosn_3</strain>
        <tissue evidence="2">Leaf</tissue>
    </source>
</reference>
<feature type="domain" description="Reverse transcriptase zinc-binding" evidence="1">
    <location>
        <begin position="5"/>
        <end position="82"/>
    </location>
</feature>
<organism evidence="2 3">
    <name type="scientific">Heracleum sosnowskyi</name>
    <dbReference type="NCBI Taxonomy" id="360622"/>
    <lineage>
        <taxon>Eukaryota</taxon>
        <taxon>Viridiplantae</taxon>
        <taxon>Streptophyta</taxon>
        <taxon>Embryophyta</taxon>
        <taxon>Tracheophyta</taxon>
        <taxon>Spermatophyta</taxon>
        <taxon>Magnoliopsida</taxon>
        <taxon>eudicotyledons</taxon>
        <taxon>Gunneridae</taxon>
        <taxon>Pentapetalae</taxon>
        <taxon>asterids</taxon>
        <taxon>campanulids</taxon>
        <taxon>Apiales</taxon>
        <taxon>Apiaceae</taxon>
        <taxon>Apioideae</taxon>
        <taxon>apioid superclade</taxon>
        <taxon>Tordylieae</taxon>
        <taxon>Tordyliinae</taxon>
        <taxon>Heracleum</taxon>
    </lineage>
</organism>